<dbReference type="SMART" id="SM00347">
    <property type="entry name" value="HTH_MARR"/>
    <property type="match status" value="1"/>
</dbReference>
<evidence type="ECO:0000313" key="2">
    <source>
        <dbReference type="EMBL" id="KMV18349.1"/>
    </source>
</evidence>
<dbReference type="EMBL" id="LFOD01000008">
    <property type="protein sequence ID" value="KMV18349.1"/>
    <property type="molecule type" value="Genomic_DNA"/>
</dbReference>
<dbReference type="OrthoDB" id="9790052at2"/>
<dbReference type="InterPro" id="IPR036388">
    <property type="entry name" value="WH-like_DNA-bd_sf"/>
</dbReference>
<dbReference type="GO" id="GO:0003700">
    <property type="term" value="F:DNA-binding transcription factor activity"/>
    <property type="evidence" value="ECO:0007669"/>
    <property type="project" value="InterPro"/>
</dbReference>
<dbReference type="Gene3D" id="1.10.10.10">
    <property type="entry name" value="Winged helix-like DNA-binding domain superfamily/Winged helix DNA-binding domain"/>
    <property type="match status" value="1"/>
</dbReference>
<sequence length="162" mass="18098">MTSPDDAVSDHAGLAEQVHRELFRLTANLRRQEYDQFSTGELTLTQCSVLYHLTEIRRARVIDLAAREHVTTATMAKAVRRLQELGMVRRQRDLSDYRSSWIEITTKGVQTQQAAVAGLREAMVNELSAEEISALQTALGPLQRLSSGSGHQDLHRVEDAAT</sequence>
<accession>A0A0J8WYV9</accession>
<dbReference type="InterPro" id="IPR052526">
    <property type="entry name" value="HTH-type_Bedaq_tolerance"/>
</dbReference>
<gene>
    <name evidence="2" type="ORF">ACT17_12050</name>
</gene>
<name>A0A0J8WYV9_9MYCO</name>
<dbReference type="AlphaFoldDB" id="A0A0J8WYV9"/>
<feature type="domain" description="HTH marR-type" evidence="1">
    <location>
        <begin position="15"/>
        <end position="144"/>
    </location>
</feature>
<evidence type="ECO:0000259" key="1">
    <source>
        <dbReference type="PROSITE" id="PS50995"/>
    </source>
</evidence>
<dbReference type="PROSITE" id="PS50995">
    <property type="entry name" value="HTH_MARR_2"/>
    <property type="match status" value="1"/>
</dbReference>
<dbReference type="PANTHER" id="PTHR39515:SF2">
    <property type="entry name" value="HTH-TYPE TRANSCRIPTIONAL REGULATOR RV0880"/>
    <property type="match status" value="1"/>
</dbReference>
<dbReference type="Pfam" id="PF01047">
    <property type="entry name" value="MarR"/>
    <property type="match status" value="1"/>
</dbReference>
<dbReference type="InterPro" id="IPR000835">
    <property type="entry name" value="HTH_MarR-typ"/>
</dbReference>
<dbReference type="InterPro" id="IPR036390">
    <property type="entry name" value="WH_DNA-bd_sf"/>
</dbReference>
<comment type="caution">
    <text evidence="2">The sequence shown here is derived from an EMBL/GenBank/DDBJ whole genome shotgun (WGS) entry which is preliminary data.</text>
</comment>
<dbReference type="PANTHER" id="PTHR39515">
    <property type="entry name" value="CONSERVED PROTEIN"/>
    <property type="match status" value="1"/>
</dbReference>
<dbReference type="Proteomes" id="UP000037594">
    <property type="component" value="Unassembled WGS sequence"/>
</dbReference>
<organism evidence="2 3">
    <name type="scientific">Mycolicibacterium conceptionense</name>
    <dbReference type="NCBI Taxonomy" id="451644"/>
    <lineage>
        <taxon>Bacteria</taxon>
        <taxon>Bacillati</taxon>
        <taxon>Actinomycetota</taxon>
        <taxon>Actinomycetes</taxon>
        <taxon>Mycobacteriales</taxon>
        <taxon>Mycobacteriaceae</taxon>
        <taxon>Mycolicibacterium</taxon>
    </lineage>
</organism>
<protein>
    <recommendedName>
        <fullName evidence="1">HTH marR-type domain-containing protein</fullName>
    </recommendedName>
</protein>
<reference evidence="2 3" key="1">
    <citation type="submission" date="2015-06" db="EMBL/GenBank/DDBJ databases">
        <title>Genome sequence of Mycobacterium conceptionense strain MLE.</title>
        <authorList>
            <person name="Greninger A.L."/>
            <person name="Cunningham G."/>
            <person name="Chiu C.Y."/>
            <person name="Miller S."/>
        </authorList>
    </citation>
    <scope>NUCLEOTIDE SEQUENCE [LARGE SCALE GENOMIC DNA]</scope>
    <source>
        <strain evidence="2 3">MLE</strain>
    </source>
</reference>
<dbReference type="PATRIC" id="fig|451644.5.peg.2494"/>
<dbReference type="RefSeq" id="WP_048895799.1">
    <property type="nucleotide sequence ID" value="NZ_JAYXBT010000015.1"/>
</dbReference>
<proteinExistence type="predicted"/>
<dbReference type="SUPFAM" id="SSF46785">
    <property type="entry name" value="Winged helix' DNA-binding domain"/>
    <property type="match status" value="1"/>
</dbReference>
<evidence type="ECO:0000313" key="3">
    <source>
        <dbReference type="Proteomes" id="UP000037594"/>
    </source>
</evidence>